<keyword evidence="2" id="KW-0812">Transmembrane</keyword>
<accession>A0A9P6MXC1</accession>
<organism evidence="3 4">
    <name type="scientific">Entomortierella chlamydospora</name>
    <dbReference type="NCBI Taxonomy" id="101097"/>
    <lineage>
        <taxon>Eukaryota</taxon>
        <taxon>Fungi</taxon>
        <taxon>Fungi incertae sedis</taxon>
        <taxon>Mucoromycota</taxon>
        <taxon>Mortierellomycotina</taxon>
        <taxon>Mortierellomycetes</taxon>
        <taxon>Mortierellales</taxon>
        <taxon>Mortierellaceae</taxon>
        <taxon>Entomortierella</taxon>
    </lineage>
</organism>
<dbReference type="AlphaFoldDB" id="A0A9P6MXC1"/>
<evidence type="ECO:0000313" key="3">
    <source>
        <dbReference type="EMBL" id="KAG0015836.1"/>
    </source>
</evidence>
<feature type="non-terminal residue" evidence="3">
    <location>
        <position position="436"/>
    </location>
</feature>
<dbReference type="SUPFAM" id="SSF117281">
    <property type="entry name" value="Kelch motif"/>
    <property type="match status" value="1"/>
</dbReference>
<sequence>ASWLVGGSYSDGTSTNEIDKFEDGVWNPALSLSPATGFSSVLSSFNSGTAELYKNKIYIFGGISSTSGQRSYQSFQAIPYIDISTDKPTNGIQYALGSVPPPRQQHCSVLTDSEKVIIYGGYDATNKVSLSDMWSLDLVTWTWTLLLPQTQTSSRYGHTCNIAGANMVVLGGAAVSAGQTGQTGYVKDVQVYDVMLTRWMTSYAPKQDTTPITSASSTGSGGSGGLGVGPIIGIIIGVLVVVGCGLGLFIYKRRQKRIEIREAELEKEAYLASLRPEGGSHSKVNSPSAAHIGGQSTPGMSHEGFNGMDELLLSNASGSPGHGQGNVQYLMQHLPDGTIAVQPVYFDHQAVSSPNMGGDEGGYISPMASATHGGAAGGGGGAYFAPPPAQTPQVTYPQPSHDPFASPVMPNVPLPPGYNPGNSGVGSPQQMPEQLR</sequence>
<proteinExistence type="predicted"/>
<feature type="compositionally biased region" description="Polar residues" evidence="1">
    <location>
        <begin position="282"/>
        <end position="299"/>
    </location>
</feature>
<evidence type="ECO:0000313" key="4">
    <source>
        <dbReference type="Proteomes" id="UP000703661"/>
    </source>
</evidence>
<evidence type="ECO:0000256" key="1">
    <source>
        <dbReference type="SAM" id="MobiDB-lite"/>
    </source>
</evidence>
<feature type="region of interest" description="Disordered" evidence="1">
    <location>
        <begin position="386"/>
        <end position="436"/>
    </location>
</feature>
<name>A0A9P6MXC1_9FUNG</name>
<gene>
    <name evidence="3" type="ORF">BGZ80_009613</name>
</gene>
<reference evidence="3" key="1">
    <citation type="journal article" date="2020" name="Fungal Divers.">
        <title>Resolving the Mortierellaceae phylogeny through synthesis of multi-gene phylogenetics and phylogenomics.</title>
        <authorList>
            <person name="Vandepol N."/>
            <person name="Liber J."/>
            <person name="Desiro A."/>
            <person name="Na H."/>
            <person name="Kennedy M."/>
            <person name="Barry K."/>
            <person name="Grigoriev I.V."/>
            <person name="Miller A.N."/>
            <person name="O'Donnell K."/>
            <person name="Stajich J.E."/>
            <person name="Bonito G."/>
        </authorList>
    </citation>
    <scope>NUCLEOTIDE SEQUENCE</scope>
    <source>
        <strain evidence="3">NRRL 2769</strain>
    </source>
</reference>
<keyword evidence="4" id="KW-1185">Reference proteome</keyword>
<dbReference type="PANTHER" id="PTHR23244">
    <property type="entry name" value="KELCH REPEAT DOMAIN"/>
    <property type="match status" value="1"/>
</dbReference>
<feature type="compositionally biased region" description="Polar residues" evidence="1">
    <location>
        <begin position="420"/>
        <end position="436"/>
    </location>
</feature>
<evidence type="ECO:0008006" key="5">
    <source>
        <dbReference type="Google" id="ProtNLM"/>
    </source>
</evidence>
<dbReference type="InterPro" id="IPR015915">
    <property type="entry name" value="Kelch-typ_b-propeller"/>
</dbReference>
<keyword evidence="2" id="KW-1133">Transmembrane helix</keyword>
<protein>
    <recommendedName>
        <fullName evidence="5">Galactose oxidase</fullName>
    </recommendedName>
</protein>
<keyword evidence="2" id="KW-0472">Membrane</keyword>
<dbReference type="EMBL" id="JAAAID010000590">
    <property type="protein sequence ID" value="KAG0015836.1"/>
    <property type="molecule type" value="Genomic_DNA"/>
</dbReference>
<dbReference type="Pfam" id="PF24681">
    <property type="entry name" value="Kelch_KLHDC2_KLHL20_DRC7"/>
    <property type="match status" value="1"/>
</dbReference>
<feature type="transmembrane region" description="Helical" evidence="2">
    <location>
        <begin position="226"/>
        <end position="251"/>
    </location>
</feature>
<dbReference type="Gene3D" id="2.120.10.80">
    <property type="entry name" value="Kelch-type beta propeller"/>
    <property type="match status" value="1"/>
</dbReference>
<dbReference type="Proteomes" id="UP000703661">
    <property type="component" value="Unassembled WGS sequence"/>
</dbReference>
<comment type="caution">
    <text evidence="3">The sequence shown here is derived from an EMBL/GenBank/DDBJ whole genome shotgun (WGS) entry which is preliminary data.</text>
</comment>
<feature type="region of interest" description="Disordered" evidence="1">
    <location>
        <begin position="276"/>
        <end position="306"/>
    </location>
</feature>
<evidence type="ECO:0000256" key="2">
    <source>
        <dbReference type="SAM" id="Phobius"/>
    </source>
</evidence>